<comment type="subcellular location">
    <subcellularLocation>
        <location evidence="1">Secreted</location>
        <location evidence="1">Cell wall</location>
    </subcellularLocation>
</comment>
<dbReference type="InterPro" id="IPR011050">
    <property type="entry name" value="Pectin_lyase_fold/virulence"/>
</dbReference>
<evidence type="ECO:0000256" key="1">
    <source>
        <dbReference type="ARBA" id="ARBA00004191"/>
    </source>
</evidence>
<keyword evidence="10" id="KW-1185">Reference proteome</keyword>
<keyword evidence="6 8" id="KW-0326">Glycosidase</keyword>
<evidence type="ECO:0000256" key="3">
    <source>
        <dbReference type="ARBA" id="ARBA00022512"/>
    </source>
</evidence>
<name>A0AAN7LMW7_TRANT</name>
<evidence type="ECO:0000256" key="6">
    <source>
        <dbReference type="ARBA" id="ARBA00023295"/>
    </source>
</evidence>
<protein>
    <submittedName>
        <fullName evidence="9">Uncharacterized protein</fullName>
    </submittedName>
</protein>
<dbReference type="AlphaFoldDB" id="A0AAN7LMW7"/>
<dbReference type="Pfam" id="PF00295">
    <property type="entry name" value="Glyco_hydro_28"/>
    <property type="match status" value="1"/>
</dbReference>
<evidence type="ECO:0000256" key="4">
    <source>
        <dbReference type="ARBA" id="ARBA00022525"/>
    </source>
</evidence>
<comment type="caution">
    <text evidence="9">The sequence shown here is derived from an EMBL/GenBank/DDBJ whole genome shotgun (WGS) entry which is preliminary data.</text>
</comment>
<dbReference type="InterPro" id="IPR012334">
    <property type="entry name" value="Pectin_lyas_fold"/>
</dbReference>
<evidence type="ECO:0000313" key="10">
    <source>
        <dbReference type="Proteomes" id="UP001346149"/>
    </source>
</evidence>
<dbReference type="SUPFAM" id="SSF51126">
    <property type="entry name" value="Pectin lyase-like"/>
    <property type="match status" value="1"/>
</dbReference>
<dbReference type="Gene3D" id="2.160.20.10">
    <property type="entry name" value="Single-stranded right-handed beta-helix, Pectin lyase-like"/>
    <property type="match status" value="1"/>
</dbReference>
<evidence type="ECO:0000256" key="2">
    <source>
        <dbReference type="ARBA" id="ARBA00008834"/>
    </source>
</evidence>
<keyword evidence="4" id="KW-0964">Secreted</keyword>
<keyword evidence="3" id="KW-0134">Cell wall</keyword>
<accession>A0AAN7LMW7</accession>
<evidence type="ECO:0000313" key="9">
    <source>
        <dbReference type="EMBL" id="KAK4789102.1"/>
    </source>
</evidence>
<evidence type="ECO:0000256" key="7">
    <source>
        <dbReference type="ARBA" id="ARBA00023316"/>
    </source>
</evidence>
<dbReference type="GO" id="GO:0005975">
    <property type="term" value="P:carbohydrate metabolic process"/>
    <property type="evidence" value="ECO:0007669"/>
    <property type="project" value="InterPro"/>
</dbReference>
<dbReference type="InterPro" id="IPR000743">
    <property type="entry name" value="Glyco_hydro_28"/>
</dbReference>
<keyword evidence="7" id="KW-0961">Cell wall biogenesis/degradation</keyword>
<organism evidence="9 10">
    <name type="scientific">Trapa natans</name>
    <name type="common">Water chestnut</name>
    <dbReference type="NCBI Taxonomy" id="22666"/>
    <lineage>
        <taxon>Eukaryota</taxon>
        <taxon>Viridiplantae</taxon>
        <taxon>Streptophyta</taxon>
        <taxon>Embryophyta</taxon>
        <taxon>Tracheophyta</taxon>
        <taxon>Spermatophyta</taxon>
        <taxon>Magnoliopsida</taxon>
        <taxon>eudicotyledons</taxon>
        <taxon>Gunneridae</taxon>
        <taxon>Pentapetalae</taxon>
        <taxon>rosids</taxon>
        <taxon>malvids</taxon>
        <taxon>Myrtales</taxon>
        <taxon>Lythraceae</taxon>
        <taxon>Trapa</taxon>
    </lineage>
</organism>
<sequence length="116" mass="12632">MQNEQNLRFNFVTNALVQDITTLNSKGFHVMVFETKNITFQSIKIIAPEDSPNTDGIHIGHSSAVTILDTSIETGDDCVFIGDGSEQVTISADPTMVLVSVASESIIMSYLSMAYL</sequence>
<dbReference type="EMBL" id="JAXQNO010000011">
    <property type="protein sequence ID" value="KAK4789102.1"/>
    <property type="molecule type" value="Genomic_DNA"/>
</dbReference>
<dbReference type="Proteomes" id="UP001346149">
    <property type="component" value="Unassembled WGS sequence"/>
</dbReference>
<keyword evidence="5 8" id="KW-0378">Hydrolase</keyword>
<gene>
    <name evidence="9" type="ORF">SAY86_020421</name>
</gene>
<evidence type="ECO:0000256" key="8">
    <source>
        <dbReference type="RuleBase" id="RU361169"/>
    </source>
</evidence>
<dbReference type="PANTHER" id="PTHR31375">
    <property type="match status" value="1"/>
</dbReference>
<evidence type="ECO:0000256" key="5">
    <source>
        <dbReference type="ARBA" id="ARBA00022801"/>
    </source>
</evidence>
<proteinExistence type="inferred from homology"/>
<reference evidence="9 10" key="1">
    <citation type="journal article" date="2023" name="Hortic Res">
        <title>Pangenome of water caltrop reveals structural variations and asymmetric subgenome divergence after allopolyploidization.</title>
        <authorList>
            <person name="Zhang X."/>
            <person name="Chen Y."/>
            <person name="Wang L."/>
            <person name="Yuan Y."/>
            <person name="Fang M."/>
            <person name="Shi L."/>
            <person name="Lu R."/>
            <person name="Comes H.P."/>
            <person name="Ma Y."/>
            <person name="Chen Y."/>
            <person name="Huang G."/>
            <person name="Zhou Y."/>
            <person name="Zheng Z."/>
            <person name="Qiu Y."/>
        </authorList>
    </citation>
    <scope>NUCLEOTIDE SEQUENCE [LARGE SCALE GENOMIC DNA]</scope>
    <source>
        <strain evidence="9">F231</strain>
    </source>
</reference>
<dbReference type="GO" id="GO:0071555">
    <property type="term" value="P:cell wall organization"/>
    <property type="evidence" value="ECO:0007669"/>
    <property type="project" value="UniProtKB-KW"/>
</dbReference>
<dbReference type="GO" id="GO:0004650">
    <property type="term" value="F:polygalacturonase activity"/>
    <property type="evidence" value="ECO:0007669"/>
    <property type="project" value="InterPro"/>
</dbReference>
<comment type="similarity">
    <text evidence="2 8">Belongs to the glycosyl hydrolase 28 family.</text>
</comment>